<dbReference type="InterPro" id="IPR010982">
    <property type="entry name" value="Lambda_DNA-bd_dom_sf"/>
</dbReference>
<name>A0ABW7NDB0_9BACT</name>
<dbReference type="Gene3D" id="1.10.260.40">
    <property type="entry name" value="lambda repressor-like DNA-binding domains"/>
    <property type="match status" value="1"/>
</dbReference>
<evidence type="ECO:0000313" key="2">
    <source>
        <dbReference type="EMBL" id="MFH6985583.1"/>
    </source>
</evidence>
<evidence type="ECO:0000313" key="3">
    <source>
        <dbReference type="Proteomes" id="UP001610063"/>
    </source>
</evidence>
<sequence>MDTLKYKIIKNREQYNEYCEVLQQLVFDPSGSEESEDEIELLTLLIRKYDEETSSLKHLEPVPLLISLMEEHSLKAKNLADLLGVSKGLISDILNYKKGLSKEVIRKLSEHFKMKQEAFNRPYELKITSSPKMRDAKVMNTTKQMQEA</sequence>
<reference evidence="2 3" key="1">
    <citation type="journal article" date="2013" name="Int. J. Syst. Evol. Microbiol.">
        <title>Marinoscillum luteum sp. nov., isolated from marine sediment.</title>
        <authorList>
            <person name="Cha I.T."/>
            <person name="Park S.J."/>
            <person name="Kim S.J."/>
            <person name="Kim J.G."/>
            <person name="Jung M.Y."/>
            <person name="Shin K.S."/>
            <person name="Kwon K.K."/>
            <person name="Yang S.H."/>
            <person name="Seo Y.S."/>
            <person name="Rhee S.K."/>
        </authorList>
    </citation>
    <scope>NUCLEOTIDE SEQUENCE [LARGE SCALE GENOMIC DNA]</scope>
    <source>
        <strain evidence="2 3">KCTC 23939</strain>
    </source>
</reference>
<dbReference type="SMART" id="SM00530">
    <property type="entry name" value="HTH_XRE"/>
    <property type="match status" value="1"/>
</dbReference>
<dbReference type="InterPro" id="IPR001387">
    <property type="entry name" value="Cro/C1-type_HTH"/>
</dbReference>
<organism evidence="2 3">
    <name type="scientific">Marinoscillum luteum</name>
    <dbReference type="NCBI Taxonomy" id="861051"/>
    <lineage>
        <taxon>Bacteria</taxon>
        <taxon>Pseudomonadati</taxon>
        <taxon>Bacteroidota</taxon>
        <taxon>Cytophagia</taxon>
        <taxon>Cytophagales</taxon>
        <taxon>Reichenbachiellaceae</taxon>
        <taxon>Marinoscillum</taxon>
    </lineage>
</organism>
<dbReference type="PANTHER" id="PTHR40455:SF1">
    <property type="entry name" value="ANTITOXIN HIGA"/>
    <property type="match status" value="1"/>
</dbReference>
<dbReference type="EMBL" id="JBIPKE010000020">
    <property type="protein sequence ID" value="MFH6985583.1"/>
    <property type="molecule type" value="Genomic_DNA"/>
</dbReference>
<gene>
    <name evidence="2" type="ORF">ACHKAR_19180</name>
</gene>
<protein>
    <submittedName>
        <fullName evidence="2">Type II toxin-antitoxin system HigA family antitoxin</fullName>
    </submittedName>
</protein>
<dbReference type="Pfam" id="PF01381">
    <property type="entry name" value="HTH_3"/>
    <property type="match status" value="1"/>
</dbReference>
<dbReference type="Proteomes" id="UP001610063">
    <property type="component" value="Unassembled WGS sequence"/>
</dbReference>
<dbReference type="RefSeq" id="WP_395419005.1">
    <property type="nucleotide sequence ID" value="NZ_JBIPKE010000020.1"/>
</dbReference>
<dbReference type="PROSITE" id="PS50943">
    <property type="entry name" value="HTH_CROC1"/>
    <property type="match status" value="1"/>
</dbReference>
<accession>A0ABW7NDB0</accession>
<comment type="caution">
    <text evidence="2">The sequence shown here is derived from an EMBL/GenBank/DDBJ whole genome shotgun (WGS) entry which is preliminary data.</text>
</comment>
<dbReference type="InterPro" id="IPR039060">
    <property type="entry name" value="Antitox_HigA"/>
</dbReference>
<proteinExistence type="predicted"/>
<dbReference type="SUPFAM" id="SSF47413">
    <property type="entry name" value="lambda repressor-like DNA-binding domains"/>
    <property type="match status" value="1"/>
</dbReference>
<evidence type="ECO:0000259" key="1">
    <source>
        <dbReference type="PROSITE" id="PS50943"/>
    </source>
</evidence>
<dbReference type="CDD" id="cd00093">
    <property type="entry name" value="HTH_XRE"/>
    <property type="match status" value="1"/>
</dbReference>
<feature type="domain" description="HTH cro/C1-type" evidence="1">
    <location>
        <begin position="65"/>
        <end position="119"/>
    </location>
</feature>
<keyword evidence="3" id="KW-1185">Reference proteome</keyword>
<dbReference type="PANTHER" id="PTHR40455">
    <property type="entry name" value="ANTITOXIN HIGA"/>
    <property type="match status" value="1"/>
</dbReference>